<dbReference type="InterPro" id="IPR031367">
    <property type="entry name" value="CCDC24"/>
</dbReference>
<feature type="compositionally biased region" description="Polar residues" evidence="1">
    <location>
        <begin position="344"/>
        <end position="355"/>
    </location>
</feature>
<dbReference type="EMBL" id="JAVHJS010000004">
    <property type="protein sequence ID" value="KAK2860759.1"/>
    <property type="molecule type" value="Genomic_DNA"/>
</dbReference>
<evidence type="ECO:0000313" key="3">
    <source>
        <dbReference type="Proteomes" id="UP001187315"/>
    </source>
</evidence>
<sequence>MEPFQRQQSVWSLIKEFVPESELPEIRAIIGDALIDMYKETYCEVQMWEQMWHEVHDGKSQMPHFSLADPPAIKELLRSELQLLLLTLRQGATTLGRDGAEVMSRYSPRVVNYALSTERQQSPDSIGCTTPTSRPESSRSSSRLSSHSSIEEEIQALWHKLNITHINEVVSHLRSVLTAECEVLKNDVLLLQESVELEYLKQSGFMEPSLTELKKERRLIQQDLEALNLMIESTSTDKLKSDVSQIASRDMKLTGLANDSEQKQSLVSPTTGVLQPKPPSTEAPSHDNRTRHRIPLKASQLSGSSSKSAQCQGLDLENSHVHSVPQISSASSSGTAQSSPSESKTQSQKSVQSANCRLKNGPLAGHLGAAPISTVPAPPPAGQSGGSSRGQRVGRRLSRHQTGNMLSAT</sequence>
<feature type="compositionally biased region" description="Polar residues" evidence="1">
    <location>
        <begin position="117"/>
        <end position="132"/>
    </location>
</feature>
<dbReference type="AlphaFoldDB" id="A0AA88NN06"/>
<evidence type="ECO:0000313" key="2">
    <source>
        <dbReference type="EMBL" id="KAK2860759.1"/>
    </source>
</evidence>
<keyword evidence="3" id="KW-1185">Reference proteome</keyword>
<dbReference type="Pfam" id="PF15669">
    <property type="entry name" value="CCDC24"/>
    <property type="match status" value="1"/>
</dbReference>
<dbReference type="PANTHER" id="PTHR28601:SF1">
    <property type="entry name" value="COILED-COIL DOMAIN-CONTAINING PROTEIN 24"/>
    <property type="match status" value="1"/>
</dbReference>
<comment type="caution">
    <text evidence="2">The sequence shown here is derived from an EMBL/GenBank/DDBJ whole genome shotgun (WGS) entry which is preliminary data.</text>
</comment>
<reference evidence="2" key="1">
    <citation type="submission" date="2023-08" db="EMBL/GenBank/DDBJ databases">
        <title>Pelteobagrus vachellii genome.</title>
        <authorList>
            <person name="Liu H."/>
        </authorList>
    </citation>
    <scope>NUCLEOTIDE SEQUENCE</scope>
    <source>
        <strain evidence="2">PRFRI_2022a</strain>
        <tissue evidence="2">Muscle</tissue>
    </source>
</reference>
<protein>
    <recommendedName>
        <fullName evidence="4">Coiled-coil domain-containing protein 24</fullName>
    </recommendedName>
</protein>
<evidence type="ECO:0000256" key="1">
    <source>
        <dbReference type="SAM" id="MobiDB-lite"/>
    </source>
</evidence>
<feature type="region of interest" description="Disordered" evidence="1">
    <location>
        <begin position="117"/>
        <end position="147"/>
    </location>
</feature>
<feature type="compositionally biased region" description="Polar residues" evidence="1">
    <location>
        <begin position="400"/>
        <end position="409"/>
    </location>
</feature>
<organism evidence="2 3">
    <name type="scientific">Tachysurus vachellii</name>
    <name type="common">Darkbarbel catfish</name>
    <name type="synonym">Pelteobagrus vachellii</name>
    <dbReference type="NCBI Taxonomy" id="175792"/>
    <lineage>
        <taxon>Eukaryota</taxon>
        <taxon>Metazoa</taxon>
        <taxon>Chordata</taxon>
        <taxon>Craniata</taxon>
        <taxon>Vertebrata</taxon>
        <taxon>Euteleostomi</taxon>
        <taxon>Actinopterygii</taxon>
        <taxon>Neopterygii</taxon>
        <taxon>Teleostei</taxon>
        <taxon>Ostariophysi</taxon>
        <taxon>Siluriformes</taxon>
        <taxon>Bagridae</taxon>
        <taxon>Tachysurus</taxon>
    </lineage>
</organism>
<proteinExistence type="predicted"/>
<feature type="compositionally biased region" description="Low complexity" evidence="1">
    <location>
        <begin position="296"/>
        <end position="310"/>
    </location>
</feature>
<name>A0AA88NN06_TACVA</name>
<accession>A0AA88NN06</accession>
<evidence type="ECO:0008006" key="4">
    <source>
        <dbReference type="Google" id="ProtNLM"/>
    </source>
</evidence>
<gene>
    <name evidence="2" type="ORF">Q7C36_004925</name>
</gene>
<feature type="region of interest" description="Disordered" evidence="1">
    <location>
        <begin position="255"/>
        <end position="409"/>
    </location>
</feature>
<feature type="compositionally biased region" description="Polar residues" evidence="1">
    <location>
        <begin position="257"/>
        <end position="273"/>
    </location>
</feature>
<feature type="compositionally biased region" description="Low complexity" evidence="1">
    <location>
        <begin position="133"/>
        <end position="147"/>
    </location>
</feature>
<feature type="compositionally biased region" description="Low complexity" evidence="1">
    <location>
        <begin position="328"/>
        <end position="343"/>
    </location>
</feature>
<dbReference type="PANTHER" id="PTHR28601">
    <property type="entry name" value="COILED-COIL DOMAIN-CONTAINING PROTEIN 24"/>
    <property type="match status" value="1"/>
</dbReference>
<dbReference type="Proteomes" id="UP001187315">
    <property type="component" value="Unassembled WGS sequence"/>
</dbReference>